<dbReference type="KEGG" id="trs:Terro_2513"/>
<evidence type="ECO:0000313" key="1">
    <source>
        <dbReference type="EMBL" id="AFL88419.1"/>
    </source>
</evidence>
<evidence type="ECO:0000313" key="2">
    <source>
        <dbReference type="EMBL" id="AFL88759.1"/>
    </source>
</evidence>
<dbReference type="CDD" id="cd00118">
    <property type="entry name" value="LysM"/>
    <property type="match status" value="1"/>
</dbReference>
<proteinExistence type="predicted"/>
<gene>
    <name evidence="1" type="ordered locus">Terro_2149</name>
    <name evidence="2" type="ordered locus">Terro_2513</name>
</gene>
<dbReference type="eggNOG" id="COG1652">
    <property type="taxonomic scope" value="Bacteria"/>
</dbReference>
<dbReference type="HOGENOM" id="CLU_146747_0_0_0"/>
<name>I3ZGQ1_TERRK</name>
<dbReference type="EMBL" id="CP003379">
    <property type="protein sequence ID" value="AFL88419.1"/>
    <property type="molecule type" value="Genomic_DNA"/>
</dbReference>
<dbReference type="Proteomes" id="UP000006056">
    <property type="component" value="Chromosome"/>
</dbReference>
<keyword evidence="3" id="KW-1185">Reference proteome</keyword>
<evidence type="ECO:0000313" key="3">
    <source>
        <dbReference type="Proteomes" id="UP000006056"/>
    </source>
</evidence>
<evidence type="ECO:0008006" key="4">
    <source>
        <dbReference type="Google" id="ProtNLM"/>
    </source>
</evidence>
<dbReference type="KEGG" id="trs:Terro_2149"/>
<organism evidence="1 3">
    <name type="scientific">Terriglobus roseus (strain DSM 18391 / NRRL B-41598 / KBS 63)</name>
    <dbReference type="NCBI Taxonomy" id="926566"/>
    <lineage>
        <taxon>Bacteria</taxon>
        <taxon>Pseudomonadati</taxon>
        <taxon>Acidobacteriota</taxon>
        <taxon>Terriglobia</taxon>
        <taxon>Terriglobales</taxon>
        <taxon>Acidobacteriaceae</taxon>
        <taxon>Terriglobus</taxon>
    </lineage>
</organism>
<accession>I3ZGQ1</accession>
<dbReference type="AlphaFoldDB" id="I3ZGQ1"/>
<dbReference type="InterPro" id="IPR018392">
    <property type="entry name" value="LysM"/>
</dbReference>
<protein>
    <recommendedName>
        <fullName evidence="4">LysM domain-containing protein</fullName>
    </recommendedName>
</protein>
<dbReference type="EMBL" id="CP003379">
    <property type="protein sequence ID" value="AFL88759.1"/>
    <property type="molecule type" value="Genomic_DNA"/>
</dbReference>
<sequence length="107" mass="11741">MKNPLPANSRYSAVEATQTVLPDGRNVAFLRRRFIPHPSQFATLQQHTVRQSERLDQIAAQYLGDPEMFWQIADANLAFDPADLTATPGTNLRITLPAGLPGGPADD</sequence>
<dbReference type="OrthoDB" id="9809850at2"/>
<reference evidence="1 3" key="1">
    <citation type="submission" date="2012-06" db="EMBL/GenBank/DDBJ databases">
        <title>Complete genome of Terriglobus roseus DSM 18391.</title>
        <authorList>
            <consortium name="US DOE Joint Genome Institute (JGI-PGF)"/>
            <person name="Lucas S."/>
            <person name="Copeland A."/>
            <person name="Lapidus A."/>
            <person name="Glavina del Rio T."/>
            <person name="Dalin E."/>
            <person name="Tice H."/>
            <person name="Bruce D."/>
            <person name="Goodwin L."/>
            <person name="Pitluck S."/>
            <person name="Peters L."/>
            <person name="Mikhailova N."/>
            <person name="Munk A.C.C."/>
            <person name="Kyrpides N."/>
            <person name="Mavromatis K."/>
            <person name="Ivanova N."/>
            <person name="Brettin T."/>
            <person name="Detter J.C."/>
            <person name="Han C."/>
            <person name="Larimer F."/>
            <person name="Land M."/>
            <person name="Hauser L."/>
            <person name="Markowitz V."/>
            <person name="Cheng J.-F."/>
            <person name="Hugenholtz P."/>
            <person name="Woyke T."/>
            <person name="Wu D."/>
            <person name="Brambilla E."/>
            <person name="Klenk H.-P."/>
            <person name="Eisen J.A."/>
        </authorList>
    </citation>
    <scope>NUCLEOTIDE SEQUENCE [LARGE SCALE GENOMIC DNA]</scope>
    <source>
        <strain evidence="1">DSM 18391</strain>
        <strain evidence="3">DSM 18391 / NRRL B-41598 / KBS 63</strain>
    </source>
</reference>
<dbReference type="RefSeq" id="WP_014785988.1">
    <property type="nucleotide sequence ID" value="NC_018014.1"/>
</dbReference>
<dbReference type="STRING" id="926566.Terro_2149"/>